<dbReference type="Proteomes" id="UP000010816">
    <property type="component" value="Chromosome"/>
</dbReference>
<dbReference type="RefSeq" id="WP_015280209.1">
    <property type="nucleotide sequence ID" value="NC_019940.1"/>
</dbReference>
<evidence type="ECO:0000256" key="2">
    <source>
        <dbReference type="ARBA" id="ARBA00022553"/>
    </source>
</evidence>
<dbReference type="SMART" id="SM00900">
    <property type="entry name" value="FMN_bind"/>
    <property type="match status" value="1"/>
</dbReference>
<dbReference type="EMBL" id="CP003051">
    <property type="protein sequence ID" value="AGA90065.1"/>
    <property type="molecule type" value="Genomic_DNA"/>
</dbReference>
<dbReference type="NCBIfam" id="NF002519">
    <property type="entry name" value="PRK01908.1"/>
    <property type="match status" value="1"/>
</dbReference>
<keyword evidence="6" id="KW-0997">Cell inner membrane</keyword>
<comment type="subunit">
    <text evidence="6">The complex is composed of six subunits: RnfA, RnfB, RnfC, RnfD, RnfE and RnfG.</text>
</comment>
<feature type="domain" description="FMN-binding" evidence="8">
    <location>
        <begin position="106"/>
        <end position="198"/>
    </location>
</feature>
<keyword evidence="4 6" id="KW-0288">FMN</keyword>
<keyword evidence="6" id="KW-1003">Cell membrane</keyword>
<evidence type="ECO:0000256" key="4">
    <source>
        <dbReference type="ARBA" id="ARBA00022643"/>
    </source>
</evidence>
<evidence type="ECO:0000256" key="5">
    <source>
        <dbReference type="ARBA" id="ARBA00022982"/>
    </source>
</evidence>
<comment type="cofactor">
    <cofactor evidence="6">
        <name>FMN</name>
        <dbReference type="ChEBI" id="CHEBI:58210"/>
    </cofactor>
</comment>
<evidence type="ECO:0000256" key="3">
    <source>
        <dbReference type="ARBA" id="ARBA00022630"/>
    </source>
</evidence>
<dbReference type="GO" id="GO:0009055">
    <property type="term" value="F:electron transfer activity"/>
    <property type="evidence" value="ECO:0007669"/>
    <property type="project" value="InterPro"/>
</dbReference>
<dbReference type="NCBIfam" id="TIGR01947">
    <property type="entry name" value="rnfG"/>
    <property type="match status" value="1"/>
</dbReference>
<protein>
    <recommendedName>
        <fullName evidence="6">Ion-translocating oxidoreductase complex subunit G</fullName>
        <ecNumber evidence="6">7.-.-.-</ecNumber>
    </recommendedName>
    <alternativeName>
        <fullName evidence="6">Rnf electron transport complex subunit G</fullName>
    </alternativeName>
</protein>
<dbReference type="KEGG" id="tmb:Thimo_1268"/>
<keyword evidence="2 6" id="KW-0597">Phosphoprotein</keyword>
<comment type="similarity">
    <text evidence="6">Belongs to the RnfG family.</text>
</comment>
<evidence type="ECO:0000259" key="8">
    <source>
        <dbReference type="SMART" id="SM00900"/>
    </source>
</evidence>
<feature type="transmembrane region" description="Helical" evidence="7">
    <location>
        <begin position="15"/>
        <end position="39"/>
    </location>
</feature>
<dbReference type="PATRIC" id="fig|765912.4.peg.1233"/>
<evidence type="ECO:0000256" key="7">
    <source>
        <dbReference type="SAM" id="Phobius"/>
    </source>
</evidence>
<dbReference type="Pfam" id="PF04205">
    <property type="entry name" value="FMN_bind"/>
    <property type="match status" value="1"/>
</dbReference>
<keyword evidence="6 7" id="KW-1133">Transmembrane helix</keyword>
<dbReference type="GO" id="GO:0022900">
    <property type="term" value="P:electron transport chain"/>
    <property type="evidence" value="ECO:0007669"/>
    <property type="project" value="UniProtKB-UniRule"/>
</dbReference>
<dbReference type="InterPro" id="IPR010209">
    <property type="entry name" value="Ion_transpt_RnfG/RsxG"/>
</dbReference>
<dbReference type="PIRSF" id="PIRSF006091">
    <property type="entry name" value="E_trnsport_RnfG"/>
    <property type="match status" value="1"/>
</dbReference>
<comment type="subcellular location">
    <subcellularLocation>
        <location evidence="6">Cell inner membrane</location>
        <topology evidence="6">Single-pass membrane protein</topology>
    </subcellularLocation>
</comment>
<dbReference type="PANTHER" id="PTHR36118:SF1">
    <property type="entry name" value="ION-TRANSLOCATING OXIDOREDUCTASE COMPLEX SUBUNIT G"/>
    <property type="match status" value="1"/>
</dbReference>
<keyword evidence="6 7" id="KW-0812">Transmembrane</keyword>
<keyword evidence="1 6" id="KW-0813">Transport</keyword>
<dbReference type="STRING" id="765912.Thimo_1268"/>
<evidence type="ECO:0000313" key="9">
    <source>
        <dbReference type="EMBL" id="AGA90065.1"/>
    </source>
</evidence>
<dbReference type="PANTHER" id="PTHR36118">
    <property type="entry name" value="ION-TRANSLOCATING OXIDOREDUCTASE COMPLEX SUBUNIT G"/>
    <property type="match status" value="1"/>
</dbReference>
<dbReference type="EC" id="7.-.-.-" evidence="6"/>
<dbReference type="OrthoDB" id="9784165at2"/>
<dbReference type="GO" id="GO:0010181">
    <property type="term" value="F:FMN binding"/>
    <property type="evidence" value="ECO:0007669"/>
    <property type="project" value="InterPro"/>
</dbReference>
<accession>L0GXG7</accession>
<name>L0GXG7_9GAMM</name>
<keyword evidence="6 7" id="KW-0472">Membrane</keyword>
<dbReference type="HOGENOM" id="CLU_077882_1_0_6"/>
<evidence type="ECO:0000256" key="1">
    <source>
        <dbReference type="ARBA" id="ARBA00022448"/>
    </source>
</evidence>
<feature type="modified residue" description="FMN phosphoryl threonine" evidence="6">
    <location>
        <position position="181"/>
    </location>
</feature>
<dbReference type="eggNOG" id="COG4659">
    <property type="taxonomic scope" value="Bacteria"/>
</dbReference>
<evidence type="ECO:0000313" key="10">
    <source>
        <dbReference type="Proteomes" id="UP000010816"/>
    </source>
</evidence>
<dbReference type="AlphaFoldDB" id="L0GXG7"/>
<organism evidence="9 10">
    <name type="scientific">Thioflavicoccus mobilis 8321</name>
    <dbReference type="NCBI Taxonomy" id="765912"/>
    <lineage>
        <taxon>Bacteria</taxon>
        <taxon>Pseudomonadati</taxon>
        <taxon>Pseudomonadota</taxon>
        <taxon>Gammaproteobacteria</taxon>
        <taxon>Chromatiales</taxon>
        <taxon>Chromatiaceae</taxon>
        <taxon>Thioflavicoccus</taxon>
    </lineage>
</organism>
<dbReference type="InterPro" id="IPR007329">
    <property type="entry name" value="FMN-bd"/>
</dbReference>
<gene>
    <name evidence="6" type="primary">rnfG</name>
    <name evidence="9" type="ORF">Thimo_1268</name>
</gene>
<reference evidence="9 10" key="1">
    <citation type="submission" date="2011-09" db="EMBL/GenBank/DDBJ databases">
        <title>Complete sequence of chromosome of Thioflavicoccus mobilis 8321.</title>
        <authorList>
            <consortium name="US DOE Joint Genome Institute"/>
            <person name="Lucas S."/>
            <person name="Han J."/>
            <person name="Lapidus A."/>
            <person name="Cheng J.-F."/>
            <person name="Goodwin L."/>
            <person name="Pitluck S."/>
            <person name="Peters L."/>
            <person name="Ovchinnikova G."/>
            <person name="Lu M."/>
            <person name="Detter J.C."/>
            <person name="Han C."/>
            <person name="Tapia R."/>
            <person name="Land M."/>
            <person name="Hauser L."/>
            <person name="Kyrpides N."/>
            <person name="Ivanova N."/>
            <person name="Pagani I."/>
            <person name="Vogl K."/>
            <person name="Liu Z."/>
            <person name="Imhoff J."/>
            <person name="Thiel V."/>
            <person name="Frigaard N.-U."/>
            <person name="Bryant D."/>
            <person name="Woyke T."/>
        </authorList>
    </citation>
    <scope>NUCLEOTIDE SEQUENCE [LARGE SCALE GENOMIC DNA]</scope>
    <source>
        <strain evidence="9 10">8321</strain>
    </source>
</reference>
<keyword evidence="6" id="KW-1278">Translocase</keyword>
<dbReference type="GO" id="GO:0005886">
    <property type="term" value="C:plasma membrane"/>
    <property type="evidence" value="ECO:0007669"/>
    <property type="project" value="UniProtKB-SubCell"/>
</dbReference>
<sequence>MSGASETGAGWREHISYQALLLGGFSLLAAALLTFGDLVTREPIAARRAEDLQASLSQVLPATIHDNDLLAAPLAMTDDDGEPLVVYRALRGLQVTGVAFRASAVGYAGPIEVLVGIDADGRILGARVLAHAETPGLGDKIEIDRDDWILDFDGRSIGDPPLERWAVAKDDGDFDQFTGATITPRAVVRAIKEALLYFAAHRDTLTASAVVTEPAPEAPRPR</sequence>
<proteinExistence type="inferred from homology"/>
<dbReference type="HAMAP" id="MF_00479">
    <property type="entry name" value="RsxG_RnfG"/>
    <property type="match status" value="1"/>
</dbReference>
<keyword evidence="5 6" id="KW-0249">Electron transport</keyword>
<evidence type="ECO:0000256" key="6">
    <source>
        <dbReference type="HAMAP-Rule" id="MF_00479"/>
    </source>
</evidence>
<keyword evidence="3 6" id="KW-0285">Flavoprotein</keyword>
<comment type="function">
    <text evidence="6">Part of a membrane-bound complex that couples electron transfer with translocation of ions across the membrane.</text>
</comment>
<keyword evidence="10" id="KW-1185">Reference proteome</keyword>